<protein>
    <submittedName>
        <fullName evidence="1">Uncharacterized protein</fullName>
    </submittedName>
</protein>
<dbReference type="RefSeq" id="WP_338208996.1">
    <property type="nucleotide sequence ID" value="NZ_JAYMFF010000002.1"/>
</dbReference>
<dbReference type="Proteomes" id="UP001349994">
    <property type="component" value="Unassembled WGS sequence"/>
</dbReference>
<accession>A0ABU6IFT6</accession>
<organism evidence="1 2">
    <name type="scientific">Adlercreutzia wanghongyangiae</name>
    <dbReference type="NCBI Taxonomy" id="3111451"/>
    <lineage>
        <taxon>Bacteria</taxon>
        <taxon>Bacillati</taxon>
        <taxon>Actinomycetota</taxon>
        <taxon>Coriobacteriia</taxon>
        <taxon>Eggerthellales</taxon>
        <taxon>Eggerthellaceae</taxon>
        <taxon>Adlercreutzia</taxon>
    </lineage>
</organism>
<comment type="caution">
    <text evidence="1">The sequence shown here is derived from an EMBL/GenBank/DDBJ whole genome shotgun (WGS) entry which is preliminary data.</text>
</comment>
<proteinExistence type="predicted"/>
<name>A0ABU6IFT6_9ACTN</name>
<sequence length="274" mass="29705">MLLIFMMTLVVCGGLNGCANSPKEISGTMGSVIAEEENSVRNAISETKDADTEEAGAEEYSGETIEYALSAGGIFVLNSDSETVEPLDLYALSFHALDDERDVCIGGDDPIVLDRKLGAKLIFIDESEYGFYGAKRVLENGYTVAEGTESSISAYDKVDGITVSDFSDEETGQFLAERGIILDDCRIGGRVDFLKSATSCAFDAEWYEGTQWESGMLRLETPYYIFDDSEDLDGSIPTKSGYFEVDTSNWESGLYLVQMSVGGGNSGYASLEVL</sequence>
<evidence type="ECO:0000313" key="2">
    <source>
        <dbReference type="Proteomes" id="UP001349994"/>
    </source>
</evidence>
<dbReference type="EMBL" id="JAYMFF010000002">
    <property type="protein sequence ID" value="MEC4175304.1"/>
    <property type="molecule type" value="Genomic_DNA"/>
</dbReference>
<evidence type="ECO:0000313" key="1">
    <source>
        <dbReference type="EMBL" id="MEC4175304.1"/>
    </source>
</evidence>
<keyword evidence="2" id="KW-1185">Reference proteome</keyword>
<gene>
    <name evidence="1" type="ORF">VIN30_02435</name>
</gene>
<reference evidence="1 2" key="1">
    <citation type="submission" date="2024-01" db="EMBL/GenBank/DDBJ databases">
        <title>novel species in genus Adlercreutzia.</title>
        <authorList>
            <person name="Liu X."/>
        </authorList>
    </citation>
    <scope>NUCLEOTIDE SEQUENCE [LARGE SCALE GENOMIC DNA]</scope>
    <source>
        <strain evidence="1 2">R7</strain>
    </source>
</reference>